<comment type="caution">
    <text evidence="3">The sequence shown here is derived from an EMBL/GenBank/DDBJ whole genome shotgun (WGS) entry which is preliminary data.</text>
</comment>
<feature type="chain" id="PRO_5015443480" evidence="2">
    <location>
        <begin position="25"/>
        <end position="105"/>
    </location>
</feature>
<evidence type="ECO:0000256" key="1">
    <source>
        <dbReference type="SAM" id="MobiDB-lite"/>
    </source>
</evidence>
<reference evidence="3 4" key="1">
    <citation type="submission" date="2018-01" db="EMBL/GenBank/DDBJ databases">
        <authorList>
            <person name="Gaut B.S."/>
            <person name="Morton B.R."/>
            <person name="Clegg M.T."/>
            <person name="Duvall M.R."/>
        </authorList>
    </citation>
    <scope>NUCLEOTIDE SEQUENCE [LARGE SCALE GENOMIC DNA]</scope>
    <source>
        <strain evidence="3 4">HR-AV</strain>
    </source>
</reference>
<dbReference type="AlphaFoldDB" id="A0A2S4ZZL4"/>
<gene>
    <name evidence="3" type="ORF">C3K47_13315</name>
</gene>
<evidence type="ECO:0000313" key="3">
    <source>
        <dbReference type="EMBL" id="POY35734.1"/>
    </source>
</evidence>
<feature type="signal peptide" evidence="2">
    <location>
        <begin position="1"/>
        <end position="24"/>
    </location>
</feature>
<proteinExistence type="predicted"/>
<evidence type="ECO:0000313" key="4">
    <source>
        <dbReference type="Proteomes" id="UP000236893"/>
    </source>
</evidence>
<name>A0A2S4ZZL4_9SPHI</name>
<feature type="compositionally biased region" description="Basic and acidic residues" evidence="1">
    <location>
        <begin position="50"/>
        <end position="80"/>
    </location>
</feature>
<accession>A0A2S4ZZL4</accession>
<keyword evidence="4" id="KW-1185">Reference proteome</keyword>
<evidence type="ECO:0000256" key="2">
    <source>
        <dbReference type="SAM" id="SignalP"/>
    </source>
</evidence>
<dbReference type="Proteomes" id="UP000236893">
    <property type="component" value="Unassembled WGS sequence"/>
</dbReference>
<sequence length="105" mass="11783">MNNVVFIRLLVCAFFLSVNFHAFAIEDNASVNSTDKLKLKLVSSSADSIGKGREKGDKKEGKEKEIKEVPKSRRQDKPEAIKPPVKVKPVKVAKPKPVKVNFRKH</sequence>
<dbReference type="RefSeq" id="WP_103789647.1">
    <property type="nucleotide sequence ID" value="NZ_PQVF01000009.1"/>
</dbReference>
<protein>
    <submittedName>
        <fullName evidence="3">Uncharacterized protein</fullName>
    </submittedName>
</protein>
<dbReference type="EMBL" id="PQVF01000009">
    <property type="protein sequence ID" value="POY35734.1"/>
    <property type="molecule type" value="Genomic_DNA"/>
</dbReference>
<keyword evidence="2" id="KW-0732">Signal</keyword>
<feature type="region of interest" description="Disordered" evidence="1">
    <location>
        <begin position="45"/>
        <end position="88"/>
    </location>
</feature>
<organism evidence="3 4">
    <name type="scientific">Solitalea longa</name>
    <dbReference type="NCBI Taxonomy" id="2079460"/>
    <lineage>
        <taxon>Bacteria</taxon>
        <taxon>Pseudomonadati</taxon>
        <taxon>Bacteroidota</taxon>
        <taxon>Sphingobacteriia</taxon>
        <taxon>Sphingobacteriales</taxon>
        <taxon>Sphingobacteriaceae</taxon>
        <taxon>Solitalea</taxon>
    </lineage>
</organism>